<gene>
    <name evidence="8" type="ORF">GRF29_213g1317095</name>
</gene>
<dbReference type="EMBL" id="WVTA01000017">
    <property type="protein sequence ID" value="KAK3201160.1"/>
    <property type="molecule type" value="Genomic_DNA"/>
</dbReference>
<evidence type="ECO:0000256" key="5">
    <source>
        <dbReference type="ARBA" id="ARBA00038359"/>
    </source>
</evidence>
<feature type="transmembrane region" description="Helical" evidence="6">
    <location>
        <begin position="42"/>
        <end position="63"/>
    </location>
</feature>
<evidence type="ECO:0000313" key="9">
    <source>
        <dbReference type="Proteomes" id="UP001280581"/>
    </source>
</evidence>
<feature type="transmembrane region" description="Helical" evidence="6">
    <location>
        <begin position="201"/>
        <end position="226"/>
    </location>
</feature>
<feature type="transmembrane region" description="Helical" evidence="6">
    <location>
        <begin position="159"/>
        <end position="181"/>
    </location>
</feature>
<dbReference type="InterPro" id="IPR052337">
    <property type="entry name" value="SAT4-like"/>
</dbReference>
<evidence type="ECO:0000256" key="6">
    <source>
        <dbReference type="SAM" id="Phobius"/>
    </source>
</evidence>
<comment type="caution">
    <text evidence="8">The sequence shown here is derived from an EMBL/GenBank/DDBJ whole genome shotgun (WGS) entry which is preliminary data.</text>
</comment>
<feature type="domain" description="Rhodopsin" evidence="7">
    <location>
        <begin position="61"/>
        <end position="301"/>
    </location>
</feature>
<evidence type="ECO:0000256" key="2">
    <source>
        <dbReference type="ARBA" id="ARBA00022692"/>
    </source>
</evidence>
<reference evidence="8 9" key="1">
    <citation type="submission" date="2021-02" db="EMBL/GenBank/DDBJ databases">
        <title>Genome assembly of Pseudopithomyces chartarum.</title>
        <authorList>
            <person name="Jauregui R."/>
            <person name="Singh J."/>
            <person name="Voisey C."/>
        </authorList>
    </citation>
    <scope>NUCLEOTIDE SEQUENCE [LARGE SCALE GENOMIC DNA]</scope>
    <source>
        <strain evidence="8 9">AGR01</strain>
    </source>
</reference>
<dbReference type="Proteomes" id="UP001280581">
    <property type="component" value="Unassembled WGS sequence"/>
</dbReference>
<feature type="transmembrane region" description="Helical" evidence="6">
    <location>
        <begin position="127"/>
        <end position="147"/>
    </location>
</feature>
<comment type="similarity">
    <text evidence="5">Belongs to the SAT4 family.</text>
</comment>
<evidence type="ECO:0000256" key="1">
    <source>
        <dbReference type="ARBA" id="ARBA00004141"/>
    </source>
</evidence>
<dbReference type="PANTHER" id="PTHR33048:SF160">
    <property type="entry name" value="SAT4 FAMILY MEMBRANE PROTEIN"/>
    <property type="match status" value="1"/>
</dbReference>
<evidence type="ECO:0000259" key="7">
    <source>
        <dbReference type="Pfam" id="PF20684"/>
    </source>
</evidence>
<dbReference type="GO" id="GO:0016020">
    <property type="term" value="C:membrane"/>
    <property type="evidence" value="ECO:0007669"/>
    <property type="project" value="UniProtKB-SubCell"/>
</dbReference>
<keyword evidence="3 6" id="KW-1133">Transmembrane helix</keyword>
<evidence type="ECO:0000256" key="4">
    <source>
        <dbReference type="ARBA" id="ARBA00023136"/>
    </source>
</evidence>
<feature type="transmembrane region" description="Helical" evidence="6">
    <location>
        <begin position="279"/>
        <end position="301"/>
    </location>
</feature>
<dbReference type="PANTHER" id="PTHR33048">
    <property type="entry name" value="PTH11-LIKE INTEGRAL MEMBRANE PROTEIN (AFU_ORTHOLOGUE AFUA_5G11245)"/>
    <property type="match status" value="1"/>
</dbReference>
<dbReference type="AlphaFoldDB" id="A0AAN6LRY7"/>
<protein>
    <recommendedName>
        <fullName evidence="7">Rhodopsin domain-containing protein</fullName>
    </recommendedName>
</protein>
<accession>A0AAN6LRY7</accession>
<sequence length="368" mass="41335">MLDLVPTDFATNHHVRQDLQGALPAPEGVEPDFDLSHNPLRVTYITSLVLMLVFPAITVPMRMYTKLFIMKAFKIADILCLIAFLNFVALIAFGFVFVENGMGKHAWEITPQSFAKVAELLNIQQAVYMPAILFTKVTVLLQLLDIFVPRQTSSASRWYSLWTLIGLNTVFFTTLMFLEIFQCRPREKIWNPMIPGTCININQTFVATGVINVIDDWVILILPLVWTWKLRLRTKQKIGVSLIFATGFFACVTSVMRLVESIRSLDNHDITVSLVPVSLWAVAEVSSGLVVCCLPLIPRLFGRRNARTRLEVSEPSEYAGLNSKGDSQSHNVGYDPSLHSNASQIGRQVQGESIIMKSVRVDQTSDPF</sequence>
<comment type="subcellular location">
    <subcellularLocation>
        <location evidence="1">Membrane</location>
        <topology evidence="1">Multi-pass membrane protein</topology>
    </subcellularLocation>
</comment>
<feature type="transmembrane region" description="Helical" evidence="6">
    <location>
        <begin position="238"/>
        <end position="259"/>
    </location>
</feature>
<evidence type="ECO:0000313" key="8">
    <source>
        <dbReference type="EMBL" id="KAK3201160.1"/>
    </source>
</evidence>
<keyword evidence="4 6" id="KW-0472">Membrane</keyword>
<dbReference type="Pfam" id="PF20684">
    <property type="entry name" value="Fung_rhodopsin"/>
    <property type="match status" value="1"/>
</dbReference>
<organism evidence="8 9">
    <name type="scientific">Pseudopithomyces chartarum</name>
    <dbReference type="NCBI Taxonomy" id="1892770"/>
    <lineage>
        <taxon>Eukaryota</taxon>
        <taxon>Fungi</taxon>
        <taxon>Dikarya</taxon>
        <taxon>Ascomycota</taxon>
        <taxon>Pezizomycotina</taxon>
        <taxon>Dothideomycetes</taxon>
        <taxon>Pleosporomycetidae</taxon>
        <taxon>Pleosporales</taxon>
        <taxon>Massarineae</taxon>
        <taxon>Didymosphaeriaceae</taxon>
        <taxon>Pseudopithomyces</taxon>
    </lineage>
</organism>
<dbReference type="InterPro" id="IPR049326">
    <property type="entry name" value="Rhodopsin_dom_fungi"/>
</dbReference>
<proteinExistence type="inferred from homology"/>
<evidence type="ECO:0000256" key="3">
    <source>
        <dbReference type="ARBA" id="ARBA00022989"/>
    </source>
</evidence>
<name>A0AAN6LRY7_9PLEO</name>
<feature type="transmembrane region" description="Helical" evidence="6">
    <location>
        <begin position="75"/>
        <end position="98"/>
    </location>
</feature>
<keyword evidence="2 6" id="KW-0812">Transmembrane</keyword>
<keyword evidence="9" id="KW-1185">Reference proteome</keyword>